<accession>A0A2H3J8K5</accession>
<evidence type="ECO:0000313" key="2">
    <source>
        <dbReference type="EMBL" id="PCH33978.1"/>
    </source>
</evidence>
<dbReference type="EMBL" id="KB467831">
    <property type="protein sequence ID" value="PCH33978.1"/>
    <property type="molecule type" value="Genomic_DNA"/>
</dbReference>
<feature type="compositionally biased region" description="Basic and acidic residues" evidence="1">
    <location>
        <begin position="1"/>
        <end position="19"/>
    </location>
</feature>
<proteinExistence type="predicted"/>
<evidence type="ECO:0000256" key="1">
    <source>
        <dbReference type="SAM" id="MobiDB-lite"/>
    </source>
</evidence>
<reference evidence="2 3" key="1">
    <citation type="journal article" date="2012" name="Science">
        <title>The Paleozoic origin of enzymatic lignin decomposition reconstructed from 31 fungal genomes.</title>
        <authorList>
            <person name="Floudas D."/>
            <person name="Binder M."/>
            <person name="Riley R."/>
            <person name="Barry K."/>
            <person name="Blanchette R.A."/>
            <person name="Henrissat B."/>
            <person name="Martinez A.T."/>
            <person name="Otillar R."/>
            <person name="Spatafora J.W."/>
            <person name="Yadav J.S."/>
            <person name="Aerts A."/>
            <person name="Benoit I."/>
            <person name="Boyd A."/>
            <person name="Carlson A."/>
            <person name="Copeland A."/>
            <person name="Coutinho P.M."/>
            <person name="de Vries R.P."/>
            <person name="Ferreira P."/>
            <person name="Findley K."/>
            <person name="Foster B."/>
            <person name="Gaskell J."/>
            <person name="Glotzer D."/>
            <person name="Gorecki P."/>
            <person name="Heitman J."/>
            <person name="Hesse C."/>
            <person name="Hori C."/>
            <person name="Igarashi K."/>
            <person name="Jurgens J.A."/>
            <person name="Kallen N."/>
            <person name="Kersten P."/>
            <person name="Kohler A."/>
            <person name="Kuees U."/>
            <person name="Kumar T.K.A."/>
            <person name="Kuo A."/>
            <person name="LaButti K."/>
            <person name="Larrondo L.F."/>
            <person name="Lindquist E."/>
            <person name="Ling A."/>
            <person name="Lombard V."/>
            <person name="Lucas S."/>
            <person name="Lundell T."/>
            <person name="Martin R."/>
            <person name="McLaughlin D.J."/>
            <person name="Morgenstern I."/>
            <person name="Morin E."/>
            <person name="Murat C."/>
            <person name="Nagy L.G."/>
            <person name="Nolan M."/>
            <person name="Ohm R.A."/>
            <person name="Patyshakuliyeva A."/>
            <person name="Rokas A."/>
            <person name="Ruiz-Duenas F.J."/>
            <person name="Sabat G."/>
            <person name="Salamov A."/>
            <person name="Samejima M."/>
            <person name="Schmutz J."/>
            <person name="Slot J.C."/>
            <person name="St John F."/>
            <person name="Stenlid J."/>
            <person name="Sun H."/>
            <person name="Sun S."/>
            <person name="Syed K."/>
            <person name="Tsang A."/>
            <person name="Wiebenga A."/>
            <person name="Young D."/>
            <person name="Pisabarro A."/>
            <person name="Eastwood D.C."/>
            <person name="Martin F."/>
            <person name="Cullen D."/>
            <person name="Grigoriev I.V."/>
            <person name="Hibbett D.S."/>
        </authorList>
    </citation>
    <scope>NUCLEOTIDE SEQUENCE [LARGE SCALE GENOMIC DNA]</scope>
    <source>
        <strain evidence="2 3">MD-104</strain>
    </source>
</reference>
<sequence length="370" mass="40305">MFSRLDLKGKGRMPDDSKRATRVSPRASGWRSSMSTPIGFVTHVPRAPLPSLHRATPVCDRVAAPQAMCGLSQRRGKTPSERGYSVQSSSPKLLGTSVLDSTKASDRDNTLSRRMDKSSWSSYRTLPYPPVSLPCPHPSARAISPLSQQRHMSAFFAYASTPVTLLDPVPSSVTAEPRVLEPMESNRMALTRKVIDRKLALHGHSPYPLPKDSQSKIAVAARRTPSPFDHSSPLTSPALIDSPLSSVGFARAPSVTPSISSMDSDSPPTPVLPFAQLDESIGSERMAGSTSPQSADFLSAWLSFPDDERTLDLFPTLDFKEPLFDPKFCFETSNVDFKQLRLGREVFPEPVIVEVADSGVLSSPSLAWSI</sequence>
<name>A0A2H3J8K5_WOLCO</name>
<keyword evidence="3" id="KW-1185">Reference proteome</keyword>
<feature type="compositionally biased region" description="Basic and acidic residues" evidence="1">
    <location>
        <begin position="103"/>
        <end position="116"/>
    </location>
</feature>
<feature type="region of interest" description="Disordered" evidence="1">
    <location>
        <begin position="71"/>
        <end position="116"/>
    </location>
</feature>
<dbReference type="Proteomes" id="UP000218811">
    <property type="component" value="Unassembled WGS sequence"/>
</dbReference>
<dbReference type="AlphaFoldDB" id="A0A2H3J8K5"/>
<evidence type="ECO:0000313" key="3">
    <source>
        <dbReference type="Proteomes" id="UP000218811"/>
    </source>
</evidence>
<organism evidence="2 3">
    <name type="scientific">Wolfiporia cocos (strain MD-104)</name>
    <name type="common">Brown rot fungus</name>
    <dbReference type="NCBI Taxonomy" id="742152"/>
    <lineage>
        <taxon>Eukaryota</taxon>
        <taxon>Fungi</taxon>
        <taxon>Dikarya</taxon>
        <taxon>Basidiomycota</taxon>
        <taxon>Agaricomycotina</taxon>
        <taxon>Agaricomycetes</taxon>
        <taxon>Polyporales</taxon>
        <taxon>Phaeolaceae</taxon>
        <taxon>Wolfiporia</taxon>
    </lineage>
</organism>
<protein>
    <submittedName>
        <fullName evidence="2">Uncharacterized protein</fullName>
    </submittedName>
</protein>
<gene>
    <name evidence="2" type="ORF">WOLCODRAFT_135426</name>
</gene>
<feature type="region of interest" description="Disordered" evidence="1">
    <location>
        <begin position="1"/>
        <end position="34"/>
    </location>
</feature>